<keyword evidence="4" id="KW-1185">Reference proteome</keyword>
<organism evidence="3 4">
    <name type="scientific">Microbacterium sediminicola</name>
    <dbReference type="NCBI Taxonomy" id="415210"/>
    <lineage>
        <taxon>Bacteria</taxon>
        <taxon>Bacillati</taxon>
        <taxon>Actinomycetota</taxon>
        <taxon>Actinomycetes</taxon>
        <taxon>Micrococcales</taxon>
        <taxon>Microbacteriaceae</taxon>
        <taxon>Microbacterium</taxon>
    </lineage>
</organism>
<feature type="region of interest" description="Disordered" evidence="1">
    <location>
        <begin position="1"/>
        <end position="57"/>
    </location>
</feature>
<keyword evidence="2" id="KW-0472">Membrane</keyword>
<feature type="compositionally biased region" description="Pro residues" evidence="1">
    <location>
        <begin position="29"/>
        <end position="42"/>
    </location>
</feature>
<evidence type="ECO:0000313" key="4">
    <source>
        <dbReference type="Proteomes" id="UP001501690"/>
    </source>
</evidence>
<keyword evidence="2" id="KW-0812">Transmembrane</keyword>
<feature type="transmembrane region" description="Helical" evidence="2">
    <location>
        <begin position="115"/>
        <end position="138"/>
    </location>
</feature>
<dbReference type="NCBIfam" id="NF038353">
    <property type="entry name" value="FxLYD_dom"/>
    <property type="match status" value="1"/>
</dbReference>
<gene>
    <name evidence="3" type="ORF">GCM10009808_09840</name>
</gene>
<evidence type="ECO:0000256" key="2">
    <source>
        <dbReference type="SAM" id="Phobius"/>
    </source>
</evidence>
<sequence length="359" mass="38041">MSENTPPAGGDTPTPLPQTPAQPTAPTAAYPPPPAGYPPAGQPPQYGAPTPPPAAPDSRPKTLAMVALIIAIVGIVMAVIPFVTWISGLVLLAAFIISLIALISKKHGGKGMSIAALIISVVGWIVSIVMTFVSIALISGAALNQALEEEFGTITEQPMDEDDEVVVPESGALELEVTEVAFGPTSYDENAWWFVVLFENPNEDYIFDYADIDIEAVDANGVILDSYGEYRTVLSGTAAIVGTFYEIGTAEIANLDIYGPTADEALYSPFAETGEFWTEDLAATTDDFSSVVTGVLYGDFDADQELVEVEAVVRDASGQIIGGDWTFVDRLPAGGGAQFEIDFWEIMPADATFEVYASL</sequence>
<feature type="transmembrane region" description="Helical" evidence="2">
    <location>
        <begin position="86"/>
        <end position="103"/>
    </location>
</feature>
<keyword evidence="2" id="KW-1133">Transmembrane helix</keyword>
<evidence type="ECO:0008006" key="5">
    <source>
        <dbReference type="Google" id="ProtNLM"/>
    </source>
</evidence>
<feature type="transmembrane region" description="Helical" evidence="2">
    <location>
        <begin position="62"/>
        <end position="80"/>
    </location>
</feature>
<dbReference type="Proteomes" id="UP001501690">
    <property type="component" value="Unassembled WGS sequence"/>
</dbReference>
<comment type="caution">
    <text evidence="3">The sequence shown here is derived from an EMBL/GenBank/DDBJ whole genome shotgun (WGS) entry which is preliminary data.</text>
</comment>
<name>A0ABN2HWL7_9MICO</name>
<dbReference type="EMBL" id="BAAAPL010000001">
    <property type="protein sequence ID" value="GAA1694803.1"/>
    <property type="molecule type" value="Genomic_DNA"/>
</dbReference>
<accession>A0ABN2HWL7</accession>
<evidence type="ECO:0000256" key="1">
    <source>
        <dbReference type="SAM" id="MobiDB-lite"/>
    </source>
</evidence>
<protein>
    <recommendedName>
        <fullName evidence="5">DUF4190 domain-containing protein</fullName>
    </recommendedName>
</protein>
<evidence type="ECO:0000313" key="3">
    <source>
        <dbReference type="EMBL" id="GAA1694803.1"/>
    </source>
</evidence>
<proteinExistence type="predicted"/>
<dbReference type="RefSeq" id="WP_344070016.1">
    <property type="nucleotide sequence ID" value="NZ_BAAAPL010000001.1"/>
</dbReference>
<reference evidence="3 4" key="1">
    <citation type="journal article" date="2019" name="Int. J. Syst. Evol. Microbiol.">
        <title>The Global Catalogue of Microorganisms (GCM) 10K type strain sequencing project: providing services to taxonomists for standard genome sequencing and annotation.</title>
        <authorList>
            <consortium name="The Broad Institute Genomics Platform"/>
            <consortium name="The Broad Institute Genome Sequencing Center for Infectious Disease"/>
            <person name="Wu L."/>
            <person name="Ma J."/>
        </authorList>
    </citation>
    <scope>NUCLEOTIDE SEQUENCE [LARGE SCALE GENOMIC DNA]</scope>
    <source>
        <strain evidence="3 4">JCM 15577</strain>
    </source>
</reference>
<dbReference type="InterPro" id="IPR047676">
    <property type="entry name" value="FxLYD_dom"/>
</dbReference>